<keyword evidence="3" id="KW-1185">Reference proteome</keyword>
<feature type="region of interest" description="Disordered" evidence="1">
    <location>
        <begin position="1"/>
        <end position="20"/>
    </location>
</feature>
<dbReference type="STRING" id="30019.A0A0M3QWG6"/>
<dbReference type="EMBL" id="CP012525">
    <property type="protein sequence ID" value="ALC44113.1"/>
    <property type="molecule type" value="Genomic_DNA"/>
</dbReference>
<name>A0A0M3QWG6_DROBS</name>
<dbReference type="AlphaFoldDB" id="A0A0M3QWG6"/>
<protein>
    <submittedName>
        <fullName evidence="2">S6k</fullName>
    </submittedName>
</protein>
<dbReference type="Proteomes" id="UP000494163">
    <property type="component" value="Chromosome 3L"/>
</dbReference>
<feature type="region of interest" description="Disordered" evidence="1">
    <location>
        <begin position="47"/>
        <end position="86"/>
    </location>
</feature>
<proteinExistence type="predicted"/>
<sequence length="86" mass="9709">MPARSPRRTPRPHHHLDNSFRLQFPSANANVGGNVPMGMQRSTLFARATPSHQHQHTHPLHMQTFAPRPSPAQDEMMDVQQGLPMV</sequence>
<evidence type="ECO:0000313" key="2">
    <source>
        <dbReference type="EMBL" id="ALC44113.1"/>
    </source>
</evidence>
<evidence type="ECO:0000256" key="1">
    <source>
        <dbReference type="SAM" id="MobiDB-lite"/>
    </source>
</evidence>
<feature type="compositionally biased region" description="Basic residues" evidence="1">
    <location>
        <begin position="1"/>
        <end position="14"/>
    </location>
</feature>
<accession>A0A0M3QWG6</accession>
<dbReference type="OrthoDB" id="63267at2759"/>
<gene>
    <name evidence="2" type="ORF">Dbus_chr3Lg1279</name>
</gene>
<dbReference type="OMA" id="HISNXPR"/>
<evidence type="ECO:0000313" key="3">
    <source>
        <dbReference type="Proteomes" id="UP000494163"/>
    </source>
</evidence>
<reference evidence="2 3" key="1">
    <citation type="submission" date="2015-08" db="EMBL/GenBank/DDBJ databases">
        <title>Ancestral chromatin configuration constrains chromatin evolution on differentiating sex chromosomes in Drosophila.</title>
        <authorList>
            <person name="Zhou Q."/>
            <person name="Bachtrog D."/>
        </authorList>
    </citation>
    <scope>NUCLEOTIDE SEQUENCE [LARGE SCALE GENOMIC DNA]</scope>
    <source>
        <tissue evidence="2">Whole larvae</tissue>
    </source>
</reference>
<organism evidence="2 3">
    <name type="scientific">Drosophila busckii</name>
    <name type="common">Fruit fly</name>
    <dbReference type="NCBI Taxonomy" id="30019"/>
    <lineage>
        <taxon>Eukaryota</taxon>
        <taxon>Metazoa</taxon>
        <taxon>Ecdysozoa</taxon>
        <taxon>Arthropoda</taxon>
        <taxon>Hexapoda</taxon>
        <taxon>Insecta</taxon>
        <taxon>Pterygota</taxon>
        <taxon>Neoptera</taxon>
        <taxon>Endopterygota</taxon>
        <taxon>Diptera</taxon>
        <taxon>Brachycera</taxon>
        <taxon>Muscomorpha</taxon>
        <taxon>Ephydroidea</taxon>
        <taxon>Drosophilidae</taxon>
        <taxon>Drosophila</taxon>
    </lineage>
</organism>